<dbReference type="AlphaFoldDB" id="A0A9W4KKF7"/>
<dbReference type="EMBL" id="CAJVRC010000880">
    <property type="protein sequence ID" value="CAG8902946.1"/>
    <property type="molecule type" value="Genomic_DNA"/>
</dbReference>
<organism evidence="2 3">
    <name type="scientific">Penicillium egyptiacum</name>
    <dbReference type="NCBI Taxonomy" id="1303716"/>
    <lineage>
        <taxon>Eukaryota</taxon>
        <taxon>Fungi</taxon>
        <taxon>Dikarya</taxon>
        <taxon>Ascomycota</taxon>
        <taxon>Pezizomycotina</taxon>
        <taxon>Eurotiomycetes</taxon>
        <taxon>Eurotiomycetidae</taxon>
        <taxon>Eurotiales</taxon>
        <taxon>Aspergillaceae</taxon>
        <taxon>Penicillium</taxon>
    </lineage>
</organism>
<gene>
    <name evidence="2" type="ORF">PEGY_LOCUS6973</name>
</gene>
<comment type="caution">
    <text evidence="2">The sequence shown here is derived from an EMBL/GenBank/DDBJ whole genome shotgun (WGS) entry which is preliminary data.</text>
</comment>
<dbReference type="OrthoDB" id="1699231at2759"/>
<sequence>MEWSPKPTKMSPSSKPTKRRQKGKTSTSLTLNEAVKNLMKCDILSANENASDMQQFVPVSKLGDQAKALAEEVAKLAIDDQAQAKKDANALIADSRKFTPSAKIVDMNWPVKGLNTLLMHHQVRNLSNSICDID</sequence>
<evidence type="ECO:0000313" key="2">
    <source>
        <dbReference type="EMBL" id="CAG8902946.1"/>
    </source>
</evidence>
<accession>A0A9W4KKF7</accession>
<feature type="region of interest" description="Disordered" evidence="1">
    <location>
        <begin position="1"/>
        <end position="28"/>
    </location>
</feature>
<feature type="compositionally biased region" description="Low complexity" evidence="1">
    <location>
        <begin position="1"/>
        <end position="15"/>
    </location>
</feature>
<protein>
    <submittedName>
        <fullName evidence="2">Uncharacterized protein</fullName>
    </submittedName>
</protein>
<evidence type="ECO:0000313" key="3">
    <source>
        <dbReference type="Proteomes" id="UP001154252"/>
    </source>
</evidence>
<proteinExistence type="predicted"/>
<name>A0A9W4KKF7_9EURO</name>
<dbReference type="Proteomes" id="UP001154252">
    <property type="component" value="Unassembled WGS sequence"/>
</dbReference>
<evidence type="ECO:0000256" key="1">
    <source>
        <dbReference type="SAM" id="MobiDB-lite"/>
    </source>
</evidence>
<reference evidence="2" key="1">
    <citation type="submission" date="2021-07" db="EMBL/GenBank/DDBJ databases">
        <authorList>
            <person name="Branca A.L. A."/>
        </authorList>
    </citation>
    <scope>NUCLEOTIDE SEQUENCE</scope>
</reference>
<keyword evidence="3" id="KW-1185">Reference proteome</keyword>